<dbReference type="InterPro" id="IPR050739">
    <property type="entry name" value="MFP"/>
</dbReference>
<dbReference type="Proteomes" id="UP000533639">
    <property type="component" value="Unassembled WGS sequence"/>
</dbReference>
<dbReference type="Gene3D" id="2.40.30.170">
    <property type="match status" value="1"/>
</dbReference>
<evidence type="ECO:0000256" key="5">
    <source>
        <dbReference type="SAM" id="Phobius"/>
    </source>
</evidence>
<dbReference type="PANTHER" id="PTHR30386:SF26">
    <property type="entry name" value="TRANSPORT PROTEIN COMB"/>
    <property type="match status" value="1"/>
</dbReference>
<evidence type="ECO:0000313" key="7">
    <source>
        <dbReference type="EMBL" id="CAC9976730.1"/>
    </source>
</evidence>
<dbReference type="PANTHER" id="PTHR30386">
    <property type="entry name" value="MEMBRANE FUSION SUBUNIT OF EMRAB-TOLC MULTIDRUG EFFLUX PUMP"/>
    <property type="match status" value="1"/>
</dbReference>
<evidence type="ECO:0000256" key="4">
    <source>
        <dbReference type="ARBA" id="ARBA00023136"/>
    </source>
</evidence>
<dbReference type="RefSeq" id="WP_180861436.1">
    <property type="nucleotide sequence ID" value="NZ_CAIJDE010000063.1"/>
</dbReference>
<dbReference type="Pfam" id="PF26002">
    <property type="entry name" value="Beta-barrel_AprE"/>
    <property type="match status" value="1"/>
</dbReference>
<feature type="domain" description="AprE-like beta-barrel" evidence="6">
    <location>
        <begin position="333"/>
        <end position="398"/>
    </location>
</feature>
<keyword evidence="3 5" id="KW-1133">Transmembrane helix</keyword>
<sequence>MANKGFHKTLNENRTEEVASIIEKMPTKFGTIITAVAIGLVLLLLLFGWLIKYPSILSGQIVINTKQAPVKLIASTAGNIILLQDKSNAVVKTGEYIAYIKNEANLKDVQLLNIILHKINIHKVNYKENRNLFPENLSLGEINNKYFNFLNSLYQYLDYTVQQPYEFQKQINEKLLELQTSKIIQLKSDFQNQKIKYQTSQSLFKKDSTLYSKNVTSKADIEHSIIAKANSELDYNAIDKEINNTNYQIKEAQNKSEVIAIEKAIKERELIINMFNNYYDLLDNIKKWERMYVFVTPIDGKIDFLNFIKNNDYIQSGQELFKKIPDNNQIIGQVNLPENGSGKVKVDQNVIIKLNNYPYNEYGSIKGKVKRISLATNQQTLSDNQNKINSYLVDIDLPFGLKTNYGVELNFHAEAKGTAEIITEDRRLIERFFDNLRYKLK</sequence>
<evidence type="ECO:0000313" key="8">
    <source>
        <dbReference type="Proteomes" id="UP000533639"/>
    </source>
</evidence>
<evidence type="ECO:0000256" key="3">
    <source>
        <dbReference type="ARBA" id="ARBA00022989"/>
    </source>
</evidence>
<name>A0A9N8J5N2_9FLAO</name>
<proteinExistence type="predicted"/>
<feature type="transmembrane region" description="Helical" evidence="5">
    <location>
        <begin position="29"/>
        <end position="51"/>
    </location>
</feature>
<organism evidence="7 8">
    <name type="scientific">Flavobacterium panici</name>
    <dbReference type="NCBI Taxonomy" id="2654843"/>
    <lineage>
        <taxon>Bacteria</taxon>
        <taxon>Pseudomonadati</taxon>
        <taxon>Bacteroidota</taxon>
        <taxon>Flavobacteriia</taxon>
        <taxon>Flavobacteriales</taxon>
        <taxon>Flavobacteriaceae</taxon>
        <taxon>Flavobacterium</taxon>
    </lineage>
</organism>
<comment type="caution">
    <text evidence="7">The sequence shown here is derived from an EMBL/GenBank/DDBJ whole genome shotgun (WGS) entry which is preliminary data.</text>
</comment>
<dbReference type="EMBL" id="CAIJDE010000063">
    <property type="protein sequence ID" value="CAC9976730.1"/>
    <property type="molecule type" value="Genomic_DNA"/>
</dbReference>
<accession>A0A9N8J5N2</accession>
<keyword evidence="8" id="KW-1185">Reference proteome</keyword>
<dbReference type="InterPro" id="IPR058982">
    <property type="entry name" value="Beta-barrel_AprE"/>
</dbReference>
<gene>
    <name evidence="7" type="ORF">FLAPXU55_04458</name>
</gene>
<evidence type="ECO:0000256" key="2">
    <source>
        <dbReference type="ARBA" id="ARBA00022692"/>
    </source>
</evidence>
<keyword evidence="4 5" id="KW-0472">Membrane</keyword>
<protein>
    <recommendedName>
        <fullName evidence="6">AprE-like beta-barrel domain-containing protein</fullName>
    </recommendedName>
</protein>
<dbReference type="GO" id="GO:0016020">
    <property type="term" value="C:membrane"/>
    <property type="evidence" value="ECO:0007669"/>
    <property type="project" value="UniProtKB-SubCell"/>
</dbReference>
<evidence type="ECO:0000256" key="1">
    <source>
        <dbReference type="ARBA" id="ARBA00004167"/>
    </source>
</evidence>
<keyword evidence="2 5" id="KW-0812">Transmembrane</keyword>
<comment type="subcellular location">
    <subcellularLocation>
        <location evidence="1">Membrane</location>
        <topology evidence="1">Single-pass membrane protein</topology>
    </subcellularLocation>
</comment>
<reference evidence="7 8" key="1">
    <citation type="submission" date="2020-06" db="EMBL/GenBank/DDBJ databases">
        <authorList>
            <person name="Criscuolo A."/>
        </authorList>
    </citation>
    <scope>NUCLEOTIDE SEQUENCE [LARGE SCALE GENOMIC DNA]</scope>
    <source>
        <strain evidence="7">PXU-55</strain>
    </source>
</reference>
<dbReference type="AlphaFoldDB" id="A0A9N8J5N2"/>
<evidence type="ECO:0000259" key="6">
    <source>
        <dbReference type="Pfam" id="PF26002"/>
    </source>
</evidence>